<dbReference type="AlphaFoldDB" id="A0AAD9KCF2"/>
<dbReference type="GO" id="GO:0005634">
    <property type="term" value="C:nucleus"/>
    <property type="evidence" value="ECO:0007669"/>
    <property type="project" value="TreeGrafter"/>
</dbReference>
<evidence type="ECO:0000256" key="2">
    <source>
        <dbReference type="ARBA" id="ARBA00022614"/>
    </source>
</evidence>
<accession>A0AAD9KCF2</accession>
<proteinExistence type="predicted"/>
<dbReference type="EMBL" id="JAODUP010000015">
    <property type="protein sequence ID" value="KAK2168659.1"/>
    <property type="molecule type" value="Genomic_DNA"/>
</dbReference>
<dbReference type="Pfam" id="PF13516">
    <property type="entry name" value="LRR_6"/>
    <property type="match status" value="5"/>
</dbReference>
<feature type="compositionally biased region" description="Polar residues" evidence="4">
    <location>
        <begin position="572"/>
        <end position="584"/>
    </location>
</feature>
<name>A0AAD9KCF2_9ANNE</name>
<keyword evidence="1" id="KW-0343">GTPase activation</keyword>
<dbReference type="GO" id="GO:0005829">
    <property type="term" value="C:cytosol"/>
    <property type="evidence" value="ECO:0007669"/>
    <property type="project" value="TreeGrafter"/>
</dbReference>
<dbReference type="Proteomes" id="UP001208570">
    <property type="component" value="Unassembled WGS sequence"/>
</dbReference>
<dbReference type="InterPro" id="IPR027038">
    <property type="entry name" value="RanGap"/>
</dbReference>
<dbReference type="GO" id="GO:0005096">
    <property type="term" value="F:GTPase activator activity"/>
    <property type="evidence" value="ECO:0007669"/>
    <property type="project" value="UniProtKB-KW"/>
</dbReference>
<reference evidence="5" key="1">
    <citation type="journal article" date="2023" name="Mol. Biol. Evol.">
        <title>Third-Generation Sequencing Reveals the Adaptive Role of the Epigenome in Three Deep-Sea Polychaetes.</title>
        <authorList>
            <person name="Perez M."/>
            <person name="Aroh O."/>
            <person name="Sun Y."/>
            <person name="Lan Y."/>
            <person name="Juniper S.K."/>
            <person name="Young C.R."/>
            <person name="Angers B."/>
            <person name="Qian P.Y."/>
        </authorList>
    </citation>
    <scope>NUCLEOTIDE SEQUENCE</scope>
    <source>
        <strain evidence="5">P08H-3</strain>
    </source>
</reference>
<keyword evidence="2" id="KW-0433">Leucine-rich repeat</keyword>
<sequence length="630" mass="70867">MSPTMSVADLAGHHPVVSILFSRGEEPGSYDATSLQEFIDYELAHGSHNTIPYTMTDFFSDYLSFSVVRYLSKNRGRYGKRHFRFNISDIQNNLAKLAYINAIRELKLTENMIMKILPAMEEPDNDDKKKKQTEKEKSPKLDLEFRTFGILEREDDPLKGICYVFHELCIRDYLVALFLANECQRKVKAGREGFHLISSTMRDSMRKLPATGDIWRMTFGVMAGSQQTKDIFQAVLKELVEVAKLLATMSPFEITNMCVEAVYESQNAGTMADLLEDFTLNQTIRYSDEYLAPPRLPYAVSAVGYLVRSSGNVYGVHMSQFGLGPKNIGMLADPVNDVSDNNLQVLNLSRNPLGSQGMKGLLRFLVKATLLTHLDLGRCELGNPGVALLGEFFMCMPLRYLRLSENKVGDAGVRRMVRCFKYIPTLEWLDLSENNITDKGAKLIGEALPSVPYLRSLDLRRNQIGDEGAEVISLNMERLKQVTQLMLSENRIGEKGASKLSSHVWKTKSLRYVNLALNNIPEEGIMGLRKAAKDHGELQITVSSDTPGTADNEEGELIINPENPIPNPTPNHQKQTLSGTPKVSSTVNLLDGRDADFDRNRPLRRSWSGRGSFRRSWHGLGSSFRRNDHI</sequence>
<organism evidence="5 6">
    <name type="scientific">Paralvinella palmiformis</name>
    <dbReference type="NCBI Taxonomy" id="53620"/>
    <lineage>
        <taxon>Eukaryota</taxon>
        <taxon>Metazoa</taxon>
        <taxon>Spiralia</taxon>
        <taxon>Lophotrochozoa</taxon>
        <taxon>Annelida</taxon>
        <taxon>Polychaeta</taxon>
        <taxon>Sedentaria</taxon>
        <taxon>Canalipalpata</taxon>
        <taxon>Terebellida</taxon>
        <taxon>Terebelliformia</taxon>
        <taxon>Alvinellidae</taxon>
        <taxon>Paralvinella</taxon>
    </lineage>
</organism>
<evidence type="ECO:0000256" key="4">
    <source>
        <dbReference type="SAM" id="MobiDB-lite"/>
    </source>
</evidence>
<dbReference type="GO" id="GO:0031267">
    <property type="term" value="F:small GTPase binding"/>
    <property type="evidence" value="ECO:0007669"/>
    <property type="project" value="TreeGrafter"/>
</dbReference>
<dbReference type="GO" id="GO:0006913">
    <property type="term" value="P:nucleocytoplasmic transport"/>
    <property type="evidence" value="ECO:0007669"/>
    <property type="project" value="TreeGrafter"/>
</dbReference>
<evidence type="ECO:0000256" key="1">
    <source>
        <dbReference type="ARBA" id="ARBA00022468"/>
    </source>
</evidence>
<dbReference type="InterPro" id="IPR001611">
    <property type="entry name" value="Leu-rich_rpt"/>
</dbReference>
<protein>
    <submittedName>
        <fullName evidence="5">Uncharacterized protein</fullName>
    </submittedName>
</protein>
<evidence type="ECO:0000256" key="3">
    <source>
        <dbReference type="ARBA" id="ARBA00022737"/>
    </source>
</evidence>
<feature type="region of interest" description="Disordered" evidence="4">
    <location>
        <begin position="562"/>
        <end position="584"/>
    </location>
</feature>
<dbReference type="PANTHER" id="PTHR24113:SF12">
    <property type="entry name" value="RAN GTPASE-ACTIVATING PROTEIN 1"/>
    <property type="match status" value="1"/>
</dbReference>
<gene>
    <name evidence="5" type="ORF">LSH36_15g13043</name>
</gene>
<keyword evidence="6" id="KW-1185">Reference proteome</keyword>
<comment type="caution">
    <text evidence="5">The sequence shown here is derived from an EMBL/GenBank/DDBJ whole genome shotgun (WGS) entry which is preliminary data.</text>
</comment>
<evidence type="ECO:0000313" key="5">
    <source>
        <dbReference type="EMBL" id="KAK2168659.1"/>
    </source>
</evidence>
<dbReference type="SUPFAM" id="SSF52047">
    <property type="entry name" value="RNI-like"/>
    <property type="match status" value="1"/>
</dbReference>
<dbReference type="SMART" id="SM00368">
    <property type="entry name" value="LRR_RI"/>
    <property type="match status" value="6"/>
</dbReference>
<keyword evidence="3" id="KW-0677">Repeat</keyword>
<dbReference type="InterPro" id="IPR032675">
    <property type="entry name" value="LRR_dom_sf"/>
</dbReference>
<dbReference type="PANTHER" id="PTHR24113">
    <property type="entry name" value="RAN GTPASE-ACTIVATING PROTEIN 1"/>
    <property type="match status" value="1"/>
</dbReference>
<dbReference type="GO" id="GO:0048471">
    <property type="term" value="C:perinuclear region of cytoplasm"/>
    <property type="evidence" value="ECO:0007669"/>
    <property type="project" value="TreeGrafter"/>
</dbReference>
<evidence type="ECO:0000313" key="6">
    <source>
        <dbReference type="Proteomes" id="UP001208570"/>
    </source>
</evidence>
<dbReference type="Gene3D" id="3.80.10.10">
    <property type="entry name" value="Ribonuclease Inhibitor"/>
    <property type="match status" value="1"/>
</dbReference>